<evidence type="ECO:0000313" key="2">
    <source>
        <dbReference type="EMBL" id="KAL1395693.1"/>
    </source>
</evidence>
<keyword evidence="3" id="KW-1185">Reference proteome</keyword>
<name>A0ABD1D7S2_CULPP</name>
<organism evidence="2 3">
    <name type="scientific">Culex pipiens pipiens</name>
    <name type="common">Northern house mosquito</name>
    <dbReference type="NCBI Taxonomy" id="38569"/>
    <lineage>
        <taxon>Eukaryota</taxon>
        <taxon>Metazoa</taxon>
        <taxon>Ecdysozoa</taxon>
        <taxon>Arthropoda</taxon>
        <taxon>Hexapoda</taxon>
        <taxon>Insecta</taxon>
        <taxon>Pterygota</taxon>
        <taxon>Neoptera</taxon>
        <taxon>Endopterygota</taxon>
        <taxon>Diptera</taxon>
        <taxon>Nematocera</taxon>
        <taxon>Culicoidea</taxon>
        <taxon>Culicidae</taxon>
        <taxon>Culicinae</taxon>
        <taxon>Culicini</taxon>
        <taxon>Culex</taxon>
        <taxon>Culex</taxon>
    </lineage>
</organism>
<proteinExistence type="predicted"/>
<dbReference type="Proteomes" id="UP001562425">
    <property type="component" value="Unassembled WGS sequence"/>
</dbReference>
<reference evidence="2 3" key="1">
    <citation type="submission" date="2024-05" db="EMBL/GenBank/DDBJ databases">
        <title>Culex pipiens pipiens assembly and annotation.</title>
        <authorList>
            <person name="Alout H."/>
            <person name="Durand T."/>
        </authorList>
    </citation>
    <scope>NUCLEOTIDE SEQUENCE [LARGE SCALE GENOMIC DNA]</scope>
    <source>
        <strain evidence="2">HA-2024</strain>
        <tissue evidence="2">Whole body</tissue>
    </source>
</reference>
<gene>
    <name evidence="2" type="ORF">pipiens_011065</name>
</gene>
<dbReference type="EMBL" id="JBEHCU010007038">
    <property type="protein sequence ID" value="KAL1395693.1"/>
    <property type="molecule type" value="Genomic_DNA"/>
</dbReference>
<protein>
    <submittedName>
        <fullName evidence="2">Uncharacterized protein</fullName>
    </submittedName>
</protein>
<evidence type="ECO:0000313" key="3">
    <source>
        <dbReference type="Proteomes" id="UP001562425"/>
    </source>
</evidence>
<dbReference type="AlphaFoldDB" id="A0ABD1D7S2"/>
<feature type="region of interest" description="Disordered" evidence="1">
    <location>
        <begin position="39"/>
        <end position="77"/>
    </location>
</feature>
<evidence type="ECO:0000256" key="1">
    <source>
        <dbReference type="SAM" id="MobiDB-lite"/>
    </source>
</evidence>
<accession>A0ABD1D7S2</accession>
<sequence>MLLWTSLYNFVPVIKFKLKHASNKHSTYIITTHFVDAVGSNAHGQDDPDRRRPPGNCRKLGARRDAGPPGPASFRRD</sequence>
<comment type="caution">
    <text evidence="2">The sequence shown here is derived from an EMBL/GenBank/DDBJ whole genome shotgun (WGS) entry which is preliminary data.</text>
</comment>